<reference evidence="1" key="1">
    <citation type="submission" date="2019-08" db="EMBL/GenBank/DDBJ databases">
        <authorList>
            <person name="Kucharzyk K."/>
            <person name="Murdoch R.W."/>
            <person name="Higgins S."/>
            <person name="Loffler F."/>
        </authorList>
    </citation>
    <scope>NUCLEOTIDE SEQUENCE</scope>
</reference>
<dbReference type="AntiFam" id="ANF00095">
    <property type="entry name" value="Shadow ORF (opposite ABC transporters)"/>
</dbReference>
<organism evidence="1">
    <name type="scientific">bioreactor metagenome</name>
    <dbReference type="NCBI Taxonomy" id="1076179"/>
    <lineage>
        <taxon>unclassified sequences</taxon>
        <taxon>metagenomes</taxon>
        <taxon>ecological metagenomes</taxon>
    </lineage>
</organism>
<comment type="caution">
    <text evidence="1">The sequence shown here is derived from an EMBL/GenBank/DDBJ whole genome shotgun (WGS) entry which is preliminary data.</text>
</comment>
<dbReference type="AlphaFoldDB" id="A0A645C3C9"/>
<protein>
    <submittedName>
        <fullName evidence="1">Uncharacterized protein</fullName>
    </submittedName>
</protein>
<proteinExistence type="predicted"/>
<dbReference type="AntiFam" id="ANF00142">
    <property type="entry name" value="Shadow ORF (opposite yadG)"/>
</dbReference>
<accession>A0A645C3C9</accession>
<gene>
    <name evidence="1" type="ORF">SDC9_119253</name>
</gene>
<dbReference type="EMBL" id="VSSQ01024652">
    <property type="protein sequence ID" value="MPM72280.1"/>
    <property type="molecule type" value="Genomic_DNA"/>
</dbReference>
<sequence length="239" mass="26198">MHHGDPVAHGERLLLVVGNVNEGDVQLFLQTLEFQLHLLAQLEVQRAQGFVQQKHLRAVDERPGDCHPLLLPAGQLGGIALFKAPQLNHGQHLAYPLPDLRLGHPLHFQAIGHVVEHCHMGKEGVALKHCVHVALIGLLIRNILALHQNGALAGLLEARDHAQGGGFSAAGGAQQGQKLTGVNLQRKRLDHMVFPIALIDVFQFYNRPVFQTRSSLFPIRVLWFPCPPSGCGQRPQCCG</sequence>
<name>A0A645C3C9_9ZZZZ</name>
<evidence type="ECO:0000313" key="1">
    <source>
        <dbReference type="EMBL" id="MPM72280.1"/>
    </source>
</evidence>